<dbReference type="Proteomes" id="UP000280104">
    <property type="component" value="Chromosome II"/>
</dbReference>
<protein>
    <submittedName>
        <fullName evidence="1">Uncharacterized protein</fullName>
    </submittedName>
</protein>
<sequence>MNIPADNLGAGLVVYEDVLYIPQPGGSWNGIDQQTLRRCMHGLSPARRVAWGSEHGGRRFLGCPLNGEECEWSCWVDPEHGTATKKYLASLHLDLENTMVKLEDANEDKSCKDNHFISNNKMMKERLLSISADSKKKDYLIIDSSPLHRSSIRADPPQLQVRNWLFVYTM</sequence>
<dbReference type="PANTHER" id="PTHR35163">
    <property type="entry name" value="OS02G0467300 PROTEIN"/>
    <property type="match status" value="1"/>
</dbReference>
<dbReference type="PANTHER" id="PTHR35163:SF8">
    <property type="entry name" value="GENOME ASSEMBLY, CHROMOSOME: II"/>
    <property type="match status" value="1"/>
</dbReference>
<dbReference type="EMBL" id="LS480641">
    <property type="protein sequence ID" value="SPT20211.1"/>
    <property type="molecule type" value="Genomic_DNA"/>
</dbReference>
<evidence type="ECO:0000313" key="1">
    <source>
        <dbReference type="EMBL" id="SPT20211.1"/>
    </source>
</evidence>
<evidence type="ECO:0000313" key="2">
    <source>
        <dbReference type="Proteomes" id="UP000280104"/>
    </source>
</evidence>
<reference evidence="1 2" key="1">
    <citation type="submission" date="2018-05" db="EMBL/GenBank/DDBJ databases">
        <authorList>
            <person name="Thind KAUR A."/>
        </authorList>
    </citation>
    <scope>NUCLEOTIDE SEQUENCE [LARGE SCALE GENOMIC DNA]</scope>
</reference>
<name>A0A7H4LNM2_WHEAT</name>
<organism evidence="1 2">
    <name type="scientific">Triticum aestivum</name>
    <name type="common">Wheat</name>
    <dbReference type="NCBI Taxonomy" id="4565"/>
    <lineage>
        <taxon>Eukaryota</taxon>
        <taxon>Viridiplantae</taxon>
        <taxon>Streptophyta</taxon>
        <taxon>Embryophyta</taxon>
        <taxon>Tracheophyta</taxon>
        <taxon>Spermatophyta</taxon>
        <taxon>Magnoliopsida</taxon>
        <taxon>Liliopsida</taxon>
        <taxon>Poales</taxon>
        <taxon>Poaceae</taxon>
        <taxon>BOP clade</taxon>
        <taxon>Pooideae</taxon>
        <taxon>Triticodae</taxon>
        <taxon>Triticeae</taxon>
        <taxon>Triticinae</taxon>
        <taxon>Triticum</taxon>
    </lineage>
</organism>
<dbReference type="AlphaFoldDB" id="A0A7H4LNM2"/>
<gene>
    <name evidence="1" type="ORF">CAMPLR22A2D_LOCUS4841</name>
</gene>
<accession>A0A7H4LNM2</accession>
<proteinExistence type="predicted"/>